<comment type="similarity">
    <text evidence="15">Belongs to the class I-like SAM-binding methyltransferase superfamily. mRNA cap 0 methyltransferase family.</text>
</comment>
<evidence type="ECO:0000256" key="8">
    <source>
        <dbReference type="ARBA" id="ARBA00022884"/>
    </source>
</evidence>
<dbReference type="AlphaFoldDB" id="A0A6G1HSP6"/>
<keyword evidence="8 15" id="KW-0694">RNA-binding</keyword>
<name>A0A6G1HSP6_9PEZI</name>
<evidence type="ECO:0000256" key="15">
    <source>
        <dbReference type="PIRNR" id="PIRNR028762"/>
    </source>
</evidence>
<sequence length="402" mass="45419">MAPEKRARSPTPPPPSPPRKRKRPTGAARISASHVEEARRRAQEREQAIQQQTAAPTGVADFVAQHYNAVPQRGREWRHTESKIRGLRSYNNWVKSVLISKCSPRAAGAKVLDIGCGKGGDLQKWASRRIDLYVGLDSAEVSIKQAGERHREMLKSRKGFFHAEFLVRDCFGESLHDVPIIADVGFDRTLDARWGGGGFDVVSMMFCMHYAFESEEKARIMLKNVAGALKKGGRFLGVVPNSDVLTDKVKEHHGKQTKSEPAARTPEATSNPESPTAPPPDEPIKWGNSIYRVEFPGKTPADGIFRPPFGWKYFYFLEEAVEQVPEYVVPWEAFRALAEDYNLELEYRVPFTEVWTAEKDDPEYGPLSERMRVRNRNTGELQVSPEEMEAASFYHAFCFHKS</sequence>
<dbReference type="InterPro" id="IPR039753">
    <property type="entry name" value="RG7MT1"/>
</dbReference>
<feature type="region of interest" description="Disordered" evidence="17">
    <location>
        <begin position="1"/>
        <end position="55"/>
    </location>
</feature>
<keyword evidence="4 15" id="KW-0489">Methyltransferase</keyword>
<evidence type="ECO:0000256" key="17">
    <source>
        <dbReference type="SAM" id="MobiDB-lite"/>
    </source>
</evidence>
<dbReference type="OrthoDB" id="10248867at2759"/>
<evidence type="ECO:0000256" key="11">
    <source>
        <dbReference type="ARBA" id="ARBA00032772"/>
    </source>
</evidence>
<keyword evidence="9 15" id="KW-0506">mRNA capping</keyword>
<dbReference type="PROSITE" id="PS51562">
    <property type="entry name" value="RNA_CAP0_MT"/>
    <property type="match status" value="1"/>
</dbReference>
<dbReference type="Pfam" id="PF03291">
    <property type="entry name" value="mRNA_G-N7_MeTrfase"/>
    <property type="match status" value="2"/>
</dbReference>
<feature type="site" description="mRNA cap binding" evidence="16">
    <location>
        <position position="394"/>
    </location>
</feature>
<evidence type="ECO:0000256" key="2">
    <source>
        <dbReference type="ARBA" id="ARBA00004123"/>
    </source>
</evidence>
<feature type="site" description="mRNA cap binding" evidence="16">
    <location>
        <position position="326"/>
    </location>
</feature>
<dbReference type="GO" id="GO:0003723">
    <property type="term" value="F:RNA binding"/>
    <property type="evidence" value="ECO:0007669"/>
    <property type="project" value="UniProtKB-KW"/>
</dbReference>
<dbReference type="Gene3D" id="3.40.50.150">
    <property type="entry name" value="Vaccinia Virus protein VP39"/>
    <property type="match status" value="1"/>
</dbReference>
<gene>
    <name evidence="19" type="ORF">EJ06DRAFT_479703</name>
</gene>
<evidence type="ECO:0000259" key="18">
    <source>
        <dbReference type="PROSITE" id="PS51562"/>
    </source>
</evidence>
<dbReference type="EMBL" id="ML996699">
    <property type="protein sequence ID" value="KAF2398944.1"/>
    <property type="molecule type" value="Genomic_DNA"/>
</dbReference>
<dbReference type="PANTHER" id="PTHR12189">
    <property type="entry name" value="MRNA GUANINE-7- METHYLTRANSFERASE"/>
    <property type="match status" value="1"/>
</dbReference>
<evidence type="ECO:0000256" key="13">
    <source>
        <dbReference type="ARBA" id="ARBA00044712"/>
    </source>
</evidence>
<evidence type="ECO:0000256" key="6">
    <source>
        <dbReference type="ARBA" id="ARBA00022679"/>
    </source>
</evidence>
<dbReference type="InterPro" id="IPR016899">
    <property type="entry name" value="mRNA_G-N7_MeTrfase_euk"/>
</dbReference>
<evidence type="ECO:0000256" key="16">
    <source>
        <dbReference type="PIRSR" id="PIRSR028762-2"/>
    </source>
</evidence>
<keyword evidence="20" id="KW-1185">Reference proteome</keyword>
<organism evidence="19 20">
    <name type="scientific">Trichodelitschia bisporula</name>
    <dbReference type="NCBI Taxonomy" id="703511"/>
    <lineage>
        <taxon>Eukaryota</taxon>
        <taxon>Fungi</taxon>
        <taxon>Dikarya</taxon>
        <taxon>Ascomycota</taxon>
        <taxon>Pezizomycotina</taxon>
        <taxon>Dothideomycetes</taxon>
        <taxon>Dothideomycetes incertae sedis</taxon>
        <taxon>Phaeotrichales</taxon>
        <taxon>Phaeotrichaceae</taxon>
        <taxon>Trichodelitschia</taxon>
    </lineage>
</organism>
<keyword evidence="7 15" id="KW-0949">S-adenosyl-L-methionine</keyword>
<evidence type="ECO:0000256" key="10">
    <source>
        <dbReference type="ARBA" id="ARBA00023242"/>
    </source>
</evidence>
<feature type="site" description="mRNA cap binding" evidence="16">
    <location>
        <position position="149"/>
    </location>
</feature>
<comment type="catalytic activity">
    <reaction evidence="13">
        <text>a 5'-end (5'-triphosphoguanosine)-ribonucleoside in mRNA + S-adenosyl-L-methionine = a 5'-end (N(7)-methyl 5'-triphosphoguanosine)-ribonucleoside in mRNA + S-adenosyl-L-homocysteine</text>
        <dbReference type="Rhea" id="RHEA:67008"/>
        <dbReference type="Rhea" id="RHEA-COMP:17166"/>
        <dbReference type="Rhea" id="RHEA-COMP:17167"/>
        <dbReference type="ChEBI" id="CHEBI:57856"/>
        <dbReference type="ChEBI" id="CHEBI:59789"/>
        <dbReference type="ChEBI" id="CHEBI:156461"/>
        <dbReference type="ChEBI" id="CHEBI:167617"/>
        <dbReference type="EC" id="2.1.1.56"/>
    </reaction>
</comment>
<comment type="subcellular location">
    <subcellularLocation>
        <location evidence="2 15">Nucleus</location>
    </subcellularLocation>
</comment>
<evidence type="ECO:0000256" key="5">
    <source>
        <dbReference type="ARBA" id="ARBA00022664"/>
    </source>
</evidence>
<dbReference type="Proteomes" id="UP000799640">
    <property type="component" value="Unassembled WGS sequence"/>
</dbReference>
<dbReference type="FunFam" id="3.40.50.150:FF:000231">
    <property type="entry name" value="mRNA cap guanine-N7 methyltransferase"/>
    <property type="match status" value="1"/>
</dbReference>
<dbReference type="EC" id="2.1.1.56" evidence="3 15"/>
<dbReference type="PIRSF" id="PIRSF028762">
    <property type="entry name" value="ABD1"/>
    <property type="match status" value="1"/>
</dbReference>
<evidence type="ECO:0000256" key="14">
    <source>
        <dbReference type="ARBA" id="ARBA00049739"/>
    </source>
</evidence>
<dbReference type="CDD" id="cd02440">
    <property type="entry name" value="AdoMet_MTases"/>
    <property type="match status" value="1"/>
</dbReference>
<reference evidence="19" key="1">
    <citation type="journal article" date="2020" name="Stud. Mycol.">
        <title>101 Dothideomycetes genomes: a test case for predicting lifestyles and emergence of pathogens.</title>
        <authorList>
            <person name="Haridas S."/>
            <person name="Albert R."/>
            <person name="Binder M."/>
            <person name="Bloem J."/>
            <person name="Labutti K."/>
            <person name="Salamov A."/>
            <person name="Andreopoulos B."/>
            <person name="Baker S."/>
            <person name="Barry K."/>
            <person name="Bills G."/>
            <person name="Bluhm B."/>
            <person name="Cannon C."/>
            <person name="Castanera R."/>
            <person name="Culley D."/>
            <person name="Daum C."/>
            <person name="Ezra D."/>
            <person name="Gonzalez J."/>
            <person name="Henrissat B."/>
            <person name="Kuo A."/>
            <person name="Liang C."/>
            <person name="Lipzen A."/>
            <person name="Lutzoni F."/>
            <person name="Magnuson J."/>
            <person name="Mondo S."/>
            <person name="Nolan M."/>
            <person name="Ohm R."/>
            <person name="Pangilinan J."/>
            <person name="Park H.-J."/>
            <person name="Ramirez L."/>
            <person name="Alfaro M."/>
            <person name="Sun H."/>
            <person name="Tritt A."/>
            <person name="Yoshinaga Y."/>
            <person name="Zwiers L.-H."/>
            <person name="Turgeon B."/>
            <person name="Goodwin S."/>
            <person name="Spatafora J."/>
            <person name="Crous P."/>
            <person name="Grigoriev I."/>
        </authorList>
    </citation>
    <scope>NUCLEOTIDE SEQUENCE</scope>
    <source>
        <strain evidence="19">CBS 262.69</strain>
    </source>
</reference>
<feature type="site" description="mRNA cap binding" evidence="16">
    <location>
        <position position="209"/>
    </location>
</feature>
<feature type="binding site" evidence="16">
    <location>
        <begin position="91"/>
        <end position="92"/>
    </location>
    <ligand>
        <name>mRNA</name>
        <dbReference type="ChEBI" id="CHEBI:33699"/>
    </ligand>
</feature>
<evidence type="ECO:0000256" key="7">
    <source>
        <dbReference type="ARBA" id="ARBA00022691"/>
    </source>
</evidence>
<proteinExistence type="inferred from homology"/>
<evidence type="ECO:0000256" key="1">
    <source>
        <dbReference type="ARBA" id="ARBA00003378"/>
    </source>
</evidence>
<feature type="site" description="mRNA cap binding" evidence="16">
    <location>
        <position position="124"/>
    </location>
</feature>
<evidence type="ECO:0000313" key="20">
    <source>
        <dbReference type="Proteomes" id="UP000799640"/>
    </source>
</evidence>
<keyword evidence="5 15" id="KW-0507">mRNA processing</keyword>
<dbReference type="InterPro" id="IPR004971">
    <property type="entry name" value="mRNA_G-N7_MeTrfase_dom"/>
</dbReference>
<feature type="compositionally biased region" description="Basic and acidic residues" evidence="17">
    <location>
        <begin position="34"/>
        <end position="47"/>
    </location>
</feature>
<keyword evidence="10 15" id="KW-0539">Nucleus</keyword>
<dbReference type="SUPFAM" id="SSF53335">
    <property type="entry name" value="S-adenosyl-L-methionine-dependent methyltransferases"/>
    <property type="match status" value="1"/>
</dbReference>
<evidence type="ECO:0000256" key="12">
    <source>
        <dbReference type="ARBA" id="ARBA00033387"/>
    </source>
</evidence>
<accession>A0A6G1HSP6</accession>
<dbReference type="InterPro" id="IPR029063">
    <property type="entry name" value="SAM-dependent_MTases_sf"/>
</dbReference>
<evidence type="ECO:0000256" key="3">
    <source>
        <dbReference type="ARBA" id="ARBA00011926"/>
    </source>
</evidence>
<dbReference type="GO" id="GO:0005634">
    <property type="term" value="C:nucleus"/>
    <property type="evidence" value="ECO:0007669"/>
    <property type="project" value="UniProtKB-SubCell"/>
</dbReference>
<evidence type="ECO:0000313" key="19">
    <source>
        <dbReference type="EMBL" id="KAF2398944.1"/>
    </source>
</evidence>
<evidence type="ECO:0000256" key="9">
    <source>
        <dbReference type="ARBA" id="ARBA00023042"/>
    </source>
</evidence>
<comment type="function">
    <text evidence="1">Responsible for methylating the 5'-cap structure of mRNAs.</text>
</comment>
<feature type="site" description="mRNA cap binding" evidence="16">
    <location>
        <position position="118"/>
    </location>
</feature>
<feature type="domain" description="MRNA cap 0 methyltransferase" evidence="18">
    <location>
        <begin position="82"/>
        <end position="402"/>
    </location>
</feature>
<keyword evidence="6 15" id="KW-0808">Transferase</keyword>
<dbReference type="PANTHER" id="PTHR12189:SF2">
    <property type="entry name" value="MRNA CAP GUANINE-N7 METHYLTRANSFERASE"/>
    <property type="match status" value="1"/>
</dbReference>
<dbReference type="GO" id="GO:0004482">
    <property type="term" value="F:mRNA 5'-cap (guanine-N7-)-methyltransferase activity"/>
    <property type="evidence" value="ECO:0007669"/>
    <property type="project" value="UniProtKB-EC"/>
</dbReference>
<feature type="region of interest" description="Disordered" evidence="17">
    <location>
        <begin position="249"/>
        <end position="284"/>
    </location>
</feature>
<protein>
    <recommendedName>
        <fullName evidence="14 15">mRNA cap guanine-N(7) methyltransferase</fullName>
        <ecNumber evidence="3 15">2.1.1.56</ecNumber>
    </recommendedName>
    <alternativeName>
        <fullName evidence="11 15">mRNA (guanine-N(7))-methyltransferase</fullName>
    </alternativeName>
    <alternativeName>
        <fullName evidence="12 15">mRNA cap methyltransferase</fullName>
    </alternativeName>
</protein>
<evidence type="ECO:0000256" key="4">
    <source>
        <dbReference type="ARBA" id="ARBA00022603"/>
    </source>
</evidence>